<protein>
    <submittedName>
        <fullName evidence="2">Uncharacterized protein</fullName>
    </submittedName>
</protein>
<accession>A0AAW2FUG4</accession>
<evidence type="ECO:0000313" key="3">
    <source>
        <dbReference type="Proteomes" id="UP001430953"/>
    </source>
</evidence>
<evidence type="ECO:0000313" key="2">
    <source>
        <dbReference type="EMBL" id="KAL0117616.1"/>
    </source>
</evidence>
<sequence length="77" mass="8884">MMQRTAIYISRDHNVQSFSARCKSLSKRRKSGTDIGSVTISGDQRRPAIGRATQRDLWNDDHAESEEDKEQEIQNYL</sequence>
<dbReference type="AlphaFoldDB" id="A0AAW2FUG4"/>
<feature type="compositionally biased region" description="Basic and acidic residues" evidence="1">
    <location>
        <begin position="53"/>
        <end position="62"/>
    </location>
</feature>
<evidence type="ECO:0000256" key="1">
    <source>
        <dbReference type="SAM" id="MobiDB-lite"/>
    </source>
</evidence>
<keyword evidence="3" id="KW-1185">Reference proteome</keyword>
<organism evidence="2 3">
    <name type="scientific">Cardiocondyla obscurior</name>
    <dbReference type="NCBI Taxonomy" id="286306"/>
    <lineage>
        <taxon>Eukaryota</taxon>
        <taxon>Metazoa</taxon>
        <taxon>Ecdysozoa</taxon>
        <taxon>Arthropoda</taxon>
        <taxon>Hexapoda</taxon>
        <taxon>Insecta</taxon>
        <taxon>Pterygota</taxon>
        <taxon>Neoptera</taxon>
        <taxon>Endopterygota</taxon>
        <taxon>Hymenoptera</taxon>
        <taxon>Apocrita</taxon>
        <taxon>Aculeata</taxon>
        <taxon>Formicoidea</taxon>
        <taxon>Formicidae</taxon>
        <taxon>Myrmicinae</taxon>
        <taxon>Cardiocondyla</taxon>
    </lineage>
</organism>
<name>A0AAW2FUG4_9HYME</name>
<reference evidence="2 3" key="1">
    <citation type="submission" date="2023-03" db="EMBL/GenBank/DDBJ databases">
        <title>High recombination rates correlate with genetic variation in Cardiocondyla obscurior ants.</title>
        <authorList>
            <person name="Errbii M."/>
        </authorList>
    </citation>
    <scope>NUCLEOTIDE SEQUENCE [LARGE SCALE GENOMIC DNA]</scope>
    <source>
        <strain evidence="2">Alpha-2009</strain>
        <tissue evidence="2">Whole body</tissue>
    </source>
</reference>
<comment type="caution">
    <text evidence="2">The sequence shown here is derived from an EMBL/GenBank/DDBJ whole genome shotgun (WGS) entry which is preliminary data.</text>
</comment>
<feature type="region of interest" description="Disordered" evidence="1">
    <location>
        <begin position="29"/>
        <end position="77"/>
    </location>
</feature>
<proteinExistence type="predicted"/>
<gene>
    <name evidence="2" type="ORF">PUN28_008771</name>
</gene>
<dbReference type="EMBL" id="JADYXP020000008">
    <property type="protein sequence ID" value="KAL0117616.1"/>
    <property type="molecule type" value="Genomic_DNA"/>
</dbReference>
<dbReference type="Proteomes" id="UP001430953">
    <property type="component" value="Unassembled WGS sequence"/>
</dbReference>